<protein>
    <submittedName>
        <fullName evidence="5">Alginate lyase</fullName>
    </submittedName>
</protein>
<dbReference type="EMBL" id="FOMQ01000009">
    <property type="protein sequence ID" value="SFD92558.1"/>
    <property type="molecule type" value="Genomic_DNA"/>
</dbReference>
<dbReference type="GO" id="GO:0016829">
    <property type="term" value="F:lyase activity"/>
    <property type="evidence" value="ECO:0007669"/>
    <property type="project" value="UniProtKB-KW"/>
</dbReference>
<dbReference type="CDD" id="cd00063">
    <property type="entry name" value="FN3"/>
    <property type="match status" value="1"/>
</dbReference>
<keyword evidence="2" id="KW-1015">Disulfide bond</keyword>
<evidence type="ECO:0000256" key="1">
    <source>
        <dbReference type="ARBA" id="ARBA00022729"/>
    </source>
</evidence>
<keyword evidence="3 5" id="KW-0456">Lyase</keyword>
<dbReference type="Gene3D" id="1.50.10.100">
    <property type="entry name" value="Chondroitin AC/alginate lyase"/>
    <property type="match status" value="1"/>
</dbReference>
<evidence type="ECO:0000313" key="6">
    <source>
        <dbReference type="Proteomes" id="UP000199517"/>
    </source>
</evidence>
<dbReference type="InterPro" id="IPR006558">
    <property type="entry name" value="LamG-like"/>
</dbReference>
<dbReference type="InterPro" id="IPR036116">
    <property type="entry name" value="FN3_sf"/>
</dbReference>
<proteinExistence type="predicted"/>
<organism evidence="5 6">
    <name type="scientific">Paracidovorax konjaci</name>
    <dbReference type="NCBI Taxonomy" id="32040"/>
    <lineage>
        <taxon>Bacteria</taxon>
        <taxon>Pseudomonadati</taxon>
        <taxon>Pseudomonadota</taxon>
        <taxon>Betaproteobacteria</taxon>
        <taxon>Burkholderiales</taxon>
        <taxon>Comamonadaceae</taxon>
        <taxon>Paracidovorax</taxon>
    </lineage>
</organism>
<dbReference type="InterPro" id="IPR008929">
    <property type="entry name" value="Chondroitin_lyas"/>
</dbReference>
<dbReference type="RefSeq" id="WP_175526031.1">
    <property type="nucleotide sequence ID" value="NZ_FOMQ01000009.1"/>
</dbReference>
<evidence type="ECO:0000256" key="2">
    <source>
        <dbReference type="ARBA" id="ARBA00023157"/>
    </source>
</evidence>
<evidence type="ECO:0000256" key="3">
    <source>
        <dbReference type="ARBA" id="ARBA00023239"/>
    </source>
</evidence>
<dbReference type="SMART" id="SM00560">
    <property type="entry name" value="LamGL"/>
    <property type="match status" value="1"/>
</dbReference>
<dbReference type="Pfam" id="PF13385">
    <property type="entry name" value="Laminin_G_3"/>
    <property type="match status" value="1"/>
</dbReference>
<dbReference type="AlphaFoldDB" id="A0A1I1WDU5"/>
<dbReference type="Gene3D" id="2.60.120.200">
    <property type="match status" value="1"/>
</dbReference>
<evidence type="ECO:0000313" key="5">
    <source>
        <dbReference type="EMBL" id="SFD92558.1"/>
    </source>
</evidence>
<feature type="domain" description="Fibronectin type-III" evidence="4">
    <location>
        <begin position="425"/>
        <end position="513"/>
    </location>
</feature>
<dbReference type="Gene3D" id="2.60.40.10">
    <property type="entry name" value="Immunoglobulins"/>
    <property type="match status" value="1"/>
</dbReference>
<dbReference type="SUPFAM" id="SSF48230">
    <property type="entry name" value="Chondroitin AC/alginate lyase"/>
    <property type="match status" value="1"/>
</dbReference>
<reference evidence="6" key="1">
    <citation type="submission" date="2016-10" db="EMBL/GenBank/DDBJ databases">
        <authorList>
            <person name="Varghese N."/>
            <person name="Submissions S."/>
        </authorList>
    </citation>
    <scope>NUCLEOTIDE SEQUENCE [LARGE SCALE GENOMIC DNA]</scope>
    <source>
        <strain evidence="6">DSM 7481</strain>
    </source>
</reference>
<accession>A0A1I1WDU5</accession>
<sequence>MNTPIGHFSAQRRQHLFYAMCAWGLSACGGGTAAVQPLTDSAERAATDGAPIASRAESVSAFVHPGLLNTADDFARMADKAASGAAPWADGLAQVRAALSGMPGWASNATAIITRSSSSGSNFGRLATDISRAQACALYWKVAGETRYADKAVEYMNTWSSTLTTVNGNNDAALLALNAYQFANVGEIMRTYAGLQASDWARFQKMMSGIFAPISVEGLYTSLVPYTVYSSWQLASIASLMAIGVLCDDAGMFNRAVEYFRTGAGNGGIRQAVFVVHPGRLGQTQESGRDQGHNTLSVGLMGVICEMAWNQGIDLYGYDNNRVLAGAEYVAMGNRQVTGTAGYPDMPFTRYKNQQVEQTVFSTAAQPSVRNEWSILYHHYVNRKGLAAPNCKAFADARVETGADNDLPGFGTLTYARDAYPADVPPSGLTVHVVGGNVILSWWGCARATRYNVQRRMEQETGYTVIATIDSGSLPTYTDATAPSGTYFYAVTATTPTGDTAASSEVRAITSGSLWLHLPFDEGTGSNAADRSGNSSAGQLVNATWRGGRRGGSAVSFDGSSSYVALPDGLLRDLGDCTLAVWVYWRGGSQRQSVFYFGRGAQYMAFTPNFNSSAGNQARFVMTLNAIDGADRIAMGSTLAMNAWKHVAITFAADVLTLYIDGVPAGTTASRFHPFHLGVTDKNLLGRSLSFSENYFNGLLDDFRIYRKALSASEIAALAAG</sequence>
<dbReference type="InterPro" id="IPR013320">
    <property type="entry name" value="ConA-like_dom_sf"/>
</dbReference>
<gene>
    <name evidence="5" type="ORF">SAMN04489710_10926</name>
</gene>
<dbReference type="GO" id="GO:0042597">
    <property type="term" value="C:periplasmic space"/>
    <property type="evidence" value="ECO:0007669"/>
    <property type="project" value="InterPro"/>
</dbReference>
<dbReference type="PROSITE" id="PS50853">
    <property type="entry name" value="FN3"/>
    <property type="match status" value="1"/>
</dbReference>
<dbReference type="InterPro" id="IPR008397">
    <property type="entry name" value="Alginate_lyase_dom"/>
</dbReference>
<dbReference type="SUPFAM" id="SSF49265">
    <property type="entry name" value="Fibronectin type III"/>
    <property type="match status" value="1"/>
</dbReference>
<keyword evidence="6" id="KW-1185">Reference proteome</keyword>
<evidence type="ECO:0000259" key="4">
    <source>
        <dbReference type="PROSITE" id="PS50853"/>
    </source>
</evidence>
<dbReference type="SUPFAM" id="SSF49899">
    <property type="entry name" value="Concanavalin A-like lectins/glucanases"/>
    <property type="match status" value="1"/>
</dbReference>
<name>A0A1I1WDU5_9BURK</name>
<dbReference type="InterPro" id="IPR013783">
    <property type="entry name" value="Ig-like_fold"/>
</dbReference>
<dbReference type="Proteomes" id="UP000199517">
    <property type="component" value="Unassembled WGS sequence"/>
</dbReference>
<dbReference type="Pfam" id="PF05426">
    <property type="entry name" value="Alginate_lyase"/>
    <property type="match status" value="1"/>
</dbReference>
<dbReference type="STRING" id="32040.SAMN04489710_10926"/>
<dbReference type="InterPro" id="IPR003961">
    <property type="entry name" value="FN3_dom"/>
</dbReference>
<keyword evidence="1" id="KW-0732">Signal</keyword>